<evidence type="ECO:0000256" key="9">
    <source>
        <dbReference type="PIRSR" id="PIRSR001480-1"/>
    </source>
</evidence>
<dbReference type="InterPro" id="IPR046457">
    <property type="entry name" value="PMI_typeI_cat"/>
</dbReference>
<feature type="binding site" evidence="10">
    <location>
        <position position="101"/>
    </location>
    <ligand>
        <name>Zn(2+)</name>
        <dbReference type="ChEBI" id="CHEBI:29105"/>
    </ligand>
</feature>
<keyword evidence="6 13" id="KW-0413">Isomerase</keyword>
<feature type="binding site" evidence="10">
    <location>
        <position position="99"/>
    </location>
    <ligand>
        <name>Zn(2+)</name>
        <dbReference type="ChEBI" id="CHEBI:29105"/>
    </ligand>
</feature>
<protein>
    <recommendedName>
        <fullName evidence="3">mannose-6-phosphate isomerase</fullName>
        <ecNumber evidence="3">5.3.1.8</ecNumber>
    </recommendedName>
    <alternativeName>
        <fullName evidence="7">Phosphohexomutase</fullName>
    </alternativeName>
    <alternativeName>
        <fullName evidence="8">Phosphomannose isomerase</fullName>
    </alternativeName>
</protein>
<sequence length="401" mass="44001">MKRISILKNPILEYAWGSRTAIPELLGTEPSDTPQAELWMGAHPKAPSEIRNGSQWESLLTQIENDPADILGSAVARKFGNRLPYLFKVLAAAEPLSVQAHPSREQAREGFARENRLGIPMTAPNRNYKDDNHKPECICALTPFWALNGFRNIPDMLWLMGSACPRTLADELAALGNQPDSDGLRAFFHTLMTLTPERHAEILAEALDNAQMLAQGNPIFKWLLRLSRAWPNDIGVLSPLFLNLVCLEPGQAMFLPSGELHAYLDGVGIELMANSDNVLRGGLTPKHVDVPELLRVLSFAPRELEILLPERVSAFEGKYPTAAEEFDLSVIMVREADDEAAVFTNSGAEILLCTDGAVRISGSGDAEELPVGKGTSVFIPARVREYRISGQGTLYRAAVSP</sequence>
<dbReference type="GO" id="GO:0004476">
    <property type="term" value="F:mannose-6-phosphate isomerase activity"/>
    <property type="evidence" value="ECO:0007669"/>
    <property type="project" value="UniProtKB-EC"/>
</dbReference>
<dbReference type="RefSeq" id="WP_124328523.1">
    <property type="nucleotide sequence ID" value="NZ_BEXT01000001.1"/>
</dbReference>
<dbReference type="Gene3D" id="1.10.441.10">
    <property type="entry name" value="Phosphomannose Isomerase, domain 2"/>
    <property type="match status" value="1"/>
</dbReference>
<evidence type="ECO:0000259" key="12">
    <source>
        <dbReference type="Pfam" id="PF21621"/>
    </source>
</evidence>
<dbReference type="PROSITE" id="PS00965">
    <property type="entry name" value="PMI_I_1"/>
    <property type="match status" value="1"/>
</dbReference>
<evidence type="ECO:0000256" key="6">
    <source>
        <dbReference type="ARBA" id="ARBA00023235"/>
    </source>
</evidence>
<dbReference type="InterPro" id="IPR014710">
    <property type="entry name" value="RmlC-like_jellyroll"/>
</dbReference>
<dbReference type="GO" id="GO:0009298">
    <property type="term" value="P:GDP-mannose biosynthetic process"/>
    <property type="evidence" value="ECO:0007669"/>
    <property type="project" value="InterPro"/>
</dbReference>
<gene>
    <name evidence="13" type="ORF">DENIS_2166</name>
</gene>
<dbReference type="PRINTS" id="PR00714">
    <property type="entry name" value="MAN6PISMRASE"/>
</dbReference>
<evidence type="ECO:0000256" key="8">
    <source>
        <dbReference type="ARBA" id="ARBA00030762"/>
    </source>
</evidence>
<keyword evidence="14" id="KW-1185">Reference proteome</keyword>
<reference evidence="14" key="2">
    <citation type="submission" date="2019-01" db="EMBL/GenBank/DDBJ databases">
        <title>Genome sequence of Desulfonema ishimotonii strain Tokyo 01.</title>
        <authorList>
            <person name="Fukui M."/>
        </authorList>
    </citation>
    <scope>NUCLEOTIDE SEQUENCE [LARGE SCALE GENOMIC DNA]</scope>
    <source>
        <strain evidence="14">Tokyo 01</strain>
    </source>
</reference>
<dbReference type="EC" id="5.3.1.8" evidence="3"/>
<proteinExistence type="inferred from homology"/>
<reference evidence="14" key="1">
    <citation type="submission" date="2017-11" db="EMBL/GenBank/DDBJ databases">
        <authorList>
            <person name="Watanabe M."/>
            <person name="Kojima H."/>
        </authorList>
    </citation>
    <scope>NUCLEOTIDE SEQUENCE [LARGE SCALE GENOMIC DNA]</scope>
    <source>
        <strain evidence="14">Tokyo 01</strain>
    </source>
</reference>
<feature type="domain" description="Phosphomannose isomerase type I catalytic" evidence="11">
    <location>
        <begin position="7"/>
        <end position="152"/>
    </location>
</feature>
<dbReference type="InterPro" id="IPR049071">
    <property type="entry name" value="MPI_cupin_dom"/>
</dbReference>
<dbReference type="InterPro" id="IPR016305">
    <property type="entry name" value="Mannose-6-P_Isomerase"/>
</dbReference>
<dbReference type="PANTHER" id="PTHR10309:SF0">
    <property type="entry name" value="MANNOSE-6-PHOSPHATE ISOMERASE"/>
    <property type="match status" value="1"/>
</dbReference>
<dbReference type="InterPro" id="IPR018050">
    <property type="entry name" value="Pmannose_isomerase-type1_CS"/>
</dbReference>
<comment type="similarity">
    <text evidence="2">Belongs to the mannose-6-phosphate isomerase type 1 family.</text>
</comment>
<feature type="binding site" evidence="10">
    <location>
        <position position="261"/>
    </location>
    <ligand>
        <name>Zn(2+)</name>
        <dbReference type="ChEBI" id="CHEBI:29105"/>
    </ligand>
</feature>
<organism evidence="13 14">
    <name type="scientific">Desulfonema ishimotonii</name>
    <dbReference type="NCBI Taxonomy" id="45657"/>
    <lineage>
        <taxon>Bacteria</taxon>
        <taxon>Pseudomonadati</taxon>
        <taxon>Thermodesulfobacteriota</taxon>
        <taxon>Desulfobacteria</taxon>
        <taxon>Desulfobacterales</taxon>
        <taxon>Desulfococcaceae</taxon>
        <taxon>Desulfonema</taxon>
    </lineage>
</organism>
<evidence type="ECO:0000313" key="13">
    <source>
        <dbReference type="EMBL" id="GBC61206.1"/>
    </source>
</evidence>
<dbReference type="GO" id="GO:0005829">
    <property type="term" value="C:cytosol"/>
    <property type="evidence" value="ECO:0007669"/>
    <property type="project" value="TreeGrafter"/>
</dbReference>
<dbReference type="GO" id="GO:0008270">
    <property type="term" value="F:zinc ion binding"/>
    <property type="evidence" value="ECO:0007669"/>
    <property type="project" value="InterPro"/>
</dbReference>
<feature type="binding site" evidence="10">
    <location>
        <position position="136"/>
    </location>
    <ligand>
        <name>Zn(2+)</name>
        <dbReference type="ChEBI" id="CHEBI:29105"/>
    </ligand>
</feature>
<dbReference type="PANTHER" id="PTHR10309">
    <property type="entry name" value="MANNOSE-6-PHOSPHATE ISOMERASE"/>
    <property type="match status" value="1"/>
</dbReference>
<dbReference type="Pfam" id="PF21621">
    <property type="entry name" value="MPI_cupin_dom"/>
    <property type="match status" value="1"/>
</dbReference>
<dbReference type="GO" id="GO:0005975">
    <property type="term" value="P:carbohydrate metabolic process"/>
    <property type="evidence" value="ECO:0007669"/>
    <property type="project" value="InterPro"/>
</dbReference>
<evidence type="ECO:0000256" key="3">
    <source>
        <dbReference type="ARBA" id="ARBA00011956"/>
    </source>
</evidence>
<dbReference type="PIRSF" id="PIRSF001480">
    <property type="entry name" value="Mannose-6-phosphate_isomerase"/>
    <property type="match status" value="1"/>
</dbReference>
<dbReference type="CDD" id="cd07011">
    <property type="entry name" value="cupin_PMI_type_I_N"/>
    <property type="match status" value="1"/>
</dbReference>
<dbReference type="Gene3D" id="2.60.120.10">
    <property type="entry name" value="Jelly Rolls"/>
    <property type="match status" value="2"/>
</dbReference>
<accession>A0A401FW63</accession>
<dbReference type="InterPro" id="IPR011051">
    <property type="entry name" value="RmlC_Cupin_sf"/>
</dbReference>
<dbReference type="InterPro" id="IPR001250">
    <property type="entry name" value="Man6P_Isoase-1"/>
</dbReference>
<dbReference type="SUPFAM" id="SSF51182">
    <property type="entry name" value="RmlC-like cupins"/>
    <property type="match status" value="1"/>
</dbReference>
<evidence type="ECO:0000256" key="4">
    <source>
        <dbReference type="ARBA" id="ARBA00022723"/>
    </source>
</evidence>
<feature type="domain" description="Mannose-6-phosphate isomerase cupin" evidence="12">
    <location>
        <begin position="318"/>
        <end position="396"/>
    </location>
</feature>
<comment type="catalytic activity">
    <reaction evidence="1">
        <text>D-mannose 6-phosphate = D-fructose 6-phosphate</text>
        <dbReference type="Rhea" id="RHEA:12356"/>
        <dbReference type="ChEBI" id="CHEBI:58735"/>
        <dbReference type="ChEBI" id="CHEBI:61527"/>
        <dbReference type="EC" id="5.3.1.8"/>
    </reaction>
</comment>
<dbReference type="AlphaFoldDB" id="A0A401FW63"/>
<keyword evidence="4 10" id="KW-0479">Metal-binding</keyword>
<keyword evidence="5 10" id="KW-0862">Zinc</keyword>
<evidence type="ECO:0000256" key="1">
    <source>
        <dbReference type="ARBA" id="ARBA00000757"/>
    </source>
</evidence>
<evidence type="ECO:0000259" key="11">
    <source>
        <dbReference type="Pfam" id="PF20511"/>
    </source>
</evidence>
<name>A0A401FW63_9BACT</name>
<dbReference type="OrthoDB" id="9792649at2"/>
<evidence type="ECO:0000256" key="5">
    <source>
        <dbReference type="ARBA" id="ARBA00022833"/>
    </source>
</evidence>
<dbReference type="Proteomes" id="UP000288096">
    <property type="component" value="Unassembled WGS sequence"/>
</dbReference>
<evidence type="ECO:0000313" key="14">
    <source>
        <dbReference type="Proteomes" id="UP000288096"/>
    </source>
</evidence>
<dbReference type="EMBL" id="BEXT01000001">
    <property type="protein sequence ID" value="GBC61206.1"/>
    <property type="molecule type" value="Genomic_DNA"/>
</dbReference>
<comment type="caution">
    <text evidence="13">The sequence shown here is derived from an EMBL/GenBank/DDBJ whole genome shotgun (WGS) entry which is preliminary data.</text>
</comment>
<evidence type="ECO:0000256" key="2">
    <source>
        <dbReference type="ARBA" id="ARBA00010772"/>
    </source>
</evidence>
<evidence type="ECO:0000256" key="7">
    <source>
        <dbReference type="ARBA" id="ARBA00029741"/>
    </source>
</evidence>
<dbReference type="NCBIfam" id="TIGR00218">
    <property type="entry name" value="manA"/>
    <property type="match status" value="1"/>
</dbReference>
<evidence type="ECO:0000256" key="10">
    <source>
        <dbReference type="PIRSR" id="PIRSR001480-2"/>
    </source>
</evidence>
<feature type="active site" evidence="9">
    <location>
        <position position="280"/>
    </location>
</feature>
<comment type="cofactor">
    <cofactor evidence="10">
        <name>Zn(2+)</name>
        <dbReference type="ChEBI" id="CHEBI:29105"/>
    </cofactor>
    <text evidence="10">Binds 1 zinc ion per subunit.</text>
</comment>
<dbReference type="Pfam" id="PF20511">
    <property type="entry name" value="PMI_typeI_cat"/>
    <property type="match status" value="1"/>
</dbReference>